<reference evidence="2 3" key="1">
    <citation type="journal article" date="2018" name="Mycol. Prog.">
        <title>Coniella lustricola, a new species from submerged detritus.</title>
        <authorList>
            <person name="Raudabaugh D.B."/>
            <person name="Iturriaga T."/>
            <person name="Carver A."/>
            <person name="Mondo S."/>
            <person name="Pangilinan J."/>
            <person name="Lipzen A."/>
            <person name="He G."/>
            <person name="Amirebrahimi M."/>
            <person name="Grigoriev I.V."/>
            <person name="Miller A.N."/>
        </authorList>
    </citation>
    <scope>NUCLEOTIDE SEQUENCE [LARGE SCALE GENOMIC DNA]</scope>
    <source>
        <strain evidence="2 3">B22-T-1</strain>
    </source>
</reference>
<name>A0A2T3AB31_9PEZI</name>
<dbReference type="EMBL" id="KZ678421">
    <property type="protein sequence ID" value="PSR90312.1"/>
    <property type="molecule type" value="Genomic_DNA"/>
</dbReference>
<protein>
    <submittedName>
        <fullName evidence="2">Uncharacterized protein</fullName>
    </submittedName>
</protein>
<feature type="transmembrane region" description="Helical" evidence="1">
    <location>
        <begin position="125"/>
        <end position="143"/>
    </location>
</feature>
<dbReference type="InParanoid" id="A0A2T3AB31"/>
<evidence type="ECO:0000313" key="3">
    <source>
        <dbReference type="Proteomes" id="UP000241462"/>
    </source>
</evidence>
<keyword evidence="1" id="KW-0812">Transmembrane</keyword>
<dbReference type="Proteomes" id="UP000241462">
    <property type="component" value="Unassembled WGS sequence"/>
</dbReference>
<evidence type="ECO:0000313" key="2">
    <source>
        <dbReference type="EMBL" id="PSR90312.1"/>
    </source>
</evidence>
<keyword evidence="1" id="KW-1133">Transmembrane helix</keyword>
<accession>A0A2T3AB31</accession>
<gene>
    <name evidence="2" type="ORF">BD289DRAFT_221767</name>
</gene>
<organism evidence="2 3">
    <name type="scientific">Coniella lustricola</name>
    <dbReference type="NCBI Taxonomy" id="2025994"/>
    <lineage>
        <taxon>Eukaryota</taxon>
        <taxon>Fungi</taxon>
        <taxon>Dikarya</taxon>
        <taxon>Ascomycota</taxon>
        <taxon>Pezizomycotina</taxon>
        <taxon>Sordariomycetes</taxon>
        <taxon>Sordariomycetidae</taxon>
        <taxon>Diaporthales</taxon>
        <taxon>Schizoparmaceae</taxon>
        <taxon>Coniella</taxon>
    </lineage>
</organism>
<sequence>MVYHMSRCYRVDQRSRPGRPRSPQQLAWEAMVSRDSLRTWLVSGPRRLSVCGSTLPGLERQFGRSSEKYEKYIKSFMERFFRIWILDTPTPGELLISVLITSFVLLFLCFVSTSRVAGHLTTRRFPFLVSVFCHNLPYCFLLLPHSNQVPHYLISK</sequence>
<evidence type="ECO:0000256" key="1">
    <source>
        <dbReference type="SAM" id="Phobius"/>
    </source>
</evidence>
<keyword evidence="1" id="KW-0472">Membrane</keyword>
<proteinExistence type="predicted"/>
<dbReference type="AlphaFoldDB" id="A0A2T3AB31"/>
<keyword evidence="3" id="KW-1185">Reference proteome</keyword>
<feature type="transmembrane region" description="Helical" evidence="1">
    <location>
        <begin position="94"/>
        <end position="113"/>
    </location>
</feature>